<proteinExistence type="predicted"/>
<sequence length="320" mass="35716">MHFPVHTSPLSDKSLQWPECLSISHALLDSPKWLSVDSDEWRVYGTPGSENIANGSVMGISPSLVWADDEGPASMDITLMVSKNPSPNVNMPVSRKNIQLRVILAAIVDIGQTIHRVLCRLRTRYVQRQWLKLLRCDGGQQSTTNMGVIRWRDLTFSGTTPPVETLDAHSEKVGLIVWIQIATSIVQSELRSTLNVAAGKYFDLNLDLYLMDSSVVQMSVTTRPVVDWVKFEARPRTISGTVLSSADGTSLELKIDVKSKTSSLVDSKTLRMVALNHLASQVELPLQNRRHPLWHYAHILPSHQKPQEIVLHHPTEPPAC</sequence>
<protein>
    <submittedName>
        <fullName evidence="1">Uncharacterized protein</fullName>
    </submittedName>
</protein>
<dbReference type="Proteomes" id="UP001201980">
    <property type="component" value="Unassembled WGS sequence"/>
</dbReference>
<name>A0AAD5RQR0_9PEZI</name>
<dbReference type="AlphaFoldDB" id="A0AAD5RQR0"/>
<reference evidence="1" key="1">
    <citation type="submission" date="2022-07" db="EMBL/GenBank/DDBJ databases">
        <title>Draft genome sequence of Zalerion maritima ATCC 34329, a (micro)plastics degrading marine fungus.</title>
        <authorList>
            <person name="Paco A."/>
            <person name="Goncalves M.F.M."/>
            <person name="Rocha-Santos T.A.P."/>
            <person name="Alves A."/>
        </authorList>
    </citation>
    <scope>NUCLEOTIDE SEQUENCE</scope>
    <source>
        <strain evidence="1">ATCC 34329</strain>
    </source>
</reference>
<gene>
    <name evidence="1" type="ORF">MKZ38_001062</name>
</gene>
<evidence type="ECO:0000313" key="2">
    <source>
        <dbReference type="Proteomes" id="UP001201980"/>
    </source>
</evidence>
<accession>A0AAD5RQR0</accession>
<comment type="caution">
    <text evidence="1">The sequence shown here is derived from an EMBL/GenBank/DDBJ whole genome shotgun (WGS) entry which is preliminary data.</text>
</comment>
<dbReference type="EMBL" id="JAKWBI020000125">
    <property type="protein sequence ID" value="KAJ2902089.1"/>
    <property type="molecule type" value="Genomic_DNA"/>
</dbReference>
<evidence type="ECO:0000313" key="1">
    <source>
        <dbReference type="EMBL" id="KAJ2902089.1"/>
    </source>
</evidence>
<keyword evidence="2" id="KW-1185">Reference proteome</keyword>
<organism evidence="1 2">
    <name type="scientific">Zalerion maritima</name>
    <dbReference type="NCBI Taxonomy" id="339359"/>
    <lineage>
        <taxon>Eukaryota</taxon>
        <taxon>Fungi</taxon>
        <taxon>Dikarya</taxon>
        <taxon>Ascomycota</taxon>
        <taxon>Pezizomycotina</taxon>
        <taxon>Sordariomycetes</taxon>
        <taxon>Lulworthiomycetidae</taxon>
        <taxon>Lulworthiales</taxon>
        <taxon>Lulworthiaceae</taxon>
        <taxon>Zalerion</taxon>
    </lineage>
</organism>